<feature type="chain" id="PRO_5032503049" evidence="1">
    <location>
        <begin position="22"/>
        <end position="261"/>
    </location>
</feature>
<proteinExistence type="predicted"/>
<keyword evidence="4" id="KW-1185">Reference proteome</keyword>
<evidence type="ECO:0000259" key="2">
    <source>
        <dbReference type="Pfam" id="PF01551"/>
    </source>
</evidence>
<dbReference type="InterPro" id="IPR050570">
    <property type="entry name" value="Cell_wall_metabolism_enzyme"/>
</dbReference>
<dbReference type="InterPro" id="IPR011055">
    <property type="entry name" value="Dup_hybrid_motif"/>
</dbReference>
<dbReference type="AlphaFoldDB" id="A0A840AE81"/>
<sequence>MIARRLALALPALVLARPAAAFTLQGRAEQGGLLRGEGAMGRSVTLDGRAVRVSPEGRFALGFGRDHGPRATLRVGQETRVLEVAPRDWRIQHITGLPPAQVTPDAEALRRIGAERTRLAQARATDTPRTDFTGDLAWPARGRISGVFGSQRVLNGQPRAPHYGLDIAEPTGTPIAATLPGRVTLAADFFFFGKLVVLDHGHGVHSLYAHLNDIHVAEGAEVNQGARIADMGATGRVTGPHLHFSLGWYATWLDPEPLLPG</sequence>
<dbReference type="GO" id="GO:0004222">
    <property type="term" value="F:metalloendopeptidase activity"/>
    <property type="evidence" value="ECO:0007669"/>
    <property type="project" value="TreeGrafter"/>
</dbReference>
<evidence type="ECO:0000256" key="1">
    <source>
        <dbReference type="SAM" id="SignalP"/>
    </source>
</evidence>
<dbReference type="CDD" id="cd12797">
    <property type="entry name" value="M23_peptidase"/>
    <property type="match status" value="1"/>
</dbReference>
<dbReference type="Pfam" id="PF01551">
    <property type="entry name" value="Peptidase_M23"/>
    <property type="match status" value="1"/>
</dbReference>
<comment type="caution">
    <text evidence="3">The sequence shown here is derived from an EMBL/GenBank/DDBJ whole genome shotgun (WGS) entry which is preliminary data.</text>
</comment>
<dbReference type="PANTHER" id="PTHR21666">
    <property type="entry name" value="PEPTIDASE-RELATED"/>
    <property type="match status" value="1"/>
</dbReference>
<dbReference type="Proteomes" id="UP000553193">
    <property type="component" value="Unassembled WGS sequence"/>
</dbReference>
<organism evidence="3 4">
    <name type="scientific">Roseococcus suduntuyensis</name>
    <dbReference type="NCBI Taxonomy" id="455361"/>
    <lineage>
        <taxon>Bacteria</taxon>
        <taxon>Pseudomonadati</taxon>
        <taxon>Pseudomonadota</taxon>
        <taxon>Alphaproteobacteria</taxon>
        <taxon>Acetobacterales</taxon>
        <taxon>Roseomonadaceae</taxon>
        <taxon>Roseococcus</taxon>
    </lineage>
</organism>
<gene>
    <name evidence="3" type="ORF">GGQ83_001822</name>
</gene>
<name>A0A840AE81_9PROT</name>
<feature type="domain" description="M23ase beta-sheet core" evidence="2">
    <location>
        <begin position="161"/>
        <end position="255"/>
    </location>
</feature>
<keyword evidence="3" id="KW-0378">Hydrolase</keyword>
<dbReference type="PANTHER" id="PTHR21666:SF285">
    <property type="entry name" value="M23 FAMILY METALLOPEPTIDASE"/>
    <property type="match status" value="1"/>
</dbReference>
<accession>A0A840AE81</accession>
<evidence type="ECO:0000313" key="4">
    <source>
        <dbReference type="Proteomes" id="UP000553193"/>
    </source>
</evidence>
<dbReference type="EMBL" id="JACIDJ010000002">
    <property type="protein sequence ID" value="MBB3898385.1"/>
    <property type="molecule type" value="Genomic_DNA"/>
</dbReference>
<feature type="signal peptide" evidence="1">
    <location>
        <begin position="1"/>
        <end position="21"/>
    </location>
</feature>
<evidence type="ECO:0000313" key="3">
    <source>
        <dbReference type="EMBL" id="MBB3898385.1"/>
    </source>
</evidence>
<keyword evidence="1" id="KW-0732">Signal</keyword>
<dbReference type="Gene3D" id="2.70.70.10">
    <property type="entry name" value="Glucose Permease (Domain IIA)"/>
    <property type="match status" value="1"/>
</dbReference>
<dbReference type="InterPro" id="IPR016047">
    <property type="entry name" value="M23ase_b-sheet_dom"/>
</dbReference>
<reference evidence="3 4" key="1">
    <citation type="submission" date="2020-08" db="EMBL/GenBank/DDBJ databases">
        <title>Genomic Encyclopedia of Type Strains, Phase IV (KMG-IV): sequencing the most valuable type-strain genomes for metagenomic binning, comparative biology and taxonomic classification.</title>
        <authorList>
            <person name="Goeker M."/>
        </authorList>
    </citation>
    <scope>NUCLEOTIDE SEQUENCE [LARGE SCALE GENOMIC DNA]</scope>
    <source>
        <strain evidence="3 4">DSM 19979</strain>
    </source>
</reference>
<protein>
    <submittedName>
        <fullName evidence="3">Murein DD-endopeptidase MepM/ murein hydrolase activator NlpD</fullName>
    </submittedName>
</protein>
<dbReference type="RefSeq" id="WP_184383453.1">
    <property type="nucleotide sequence ID" value="NZ_JACIDJ010000002.1"/>
</dbReference>
<dbReference type="SUPFAM" id="SSF51261">
    <property type="entry name" value="Duplicated hybrid motif"/>
    <property type="match status" value="1"/>
</dbReference>